<dbReference type="PROSITE" id="PS51234">
    <property type="entry name" value="TSP3"/>
    <property type="match status" value="3"/>
</dbReference>
<evidence type="ECO:0000313" key="15">
    <source>
        <dbReference type="EMBL" id="OWK02018.1"/>
    </source>
</evidence>
<dbReference type="SMART" id="SM00181">
    <property type="entry name" value="EGF"/>
    <property type="match status" value="3"/>
</dbReference>
<dbReference type="GO" id="GO:0008201">
    <property type="term" value="F:heparin binding"/>
    <property type="evidence" value="ECO:0007669"/>
    <property type="project" value="UniProtKB-KW"/>
</dbReference>
<comment type="caution">
    <text evidence="10">Lacks conserved residue(s) required for the propagation of feature annotation.</text>
</comment>
<dbReference type="SUPFAM" id="SSF103647">
    <property type="entry name" value="TSP type-3 repeat"/>
    <property type="match status" value="2"/>
</dbReference>
<dbReference type="PROSITE" id="PS50026">
    <property type="entry name" value="EGF_3"/>
    <property type="match status" value="1"/>
</dbReference>
<evidence type="ECO:0000256" key="2">
    <source>
        <dbReference type="ARBA" id="ARBA00022536"/>
    </source>
</evidence>
<feature type="compositionally biased region" description="Basic and acidic residues" evidence="12">
    <location>
        <begin position="499"/>
        <end position="509"/>
    </location>
</feature>
<evidence type="ECO:0000256" key="3">
    <source>
        <dbReference type="ARBA" id="ARBA00022674"/>
    </source>
</evidence>
<dbReference type="OrthoDB" id="14563at2759"/>
<feature type="region of interest" description="Disordered" evidence="12">
    <location>
        <begin position="419"/>
        <end position="517"/>
    </location>
</feature>
<gene>
    <name evidence="15" type="ORF">Celaphus_00019187</name>
</gene>
<dbReference type="FunFam" id="4.10.1080.10:FF:000003">
    <property type="entry name" value="Thrombospondin 2"/>
    <property type="match status" value="1"/>
</dbReference>
<dbReference type="InterPro" id="IPR017897">
    <property type="entry name" value="Thrombospondin_3_rpt"/>
</dbReference>
<keyword evidence="4" id="KW-0732">Signal</keyword>
<proteinExistence type="inferred from homology"/>
<dbReference type="Gene3D" id="2.60.120.200">
    <property type="match status" value="1"/>
</dbReference>
<dbReference type="SMART" id="SM00214">
    <property type="entry name" value="VWC"/>
    <property type="match status" value="1"/>
</dbReference>
<feature type="compositionally biased region" description="Polar residues" evidence="12">
    <location>
        <begin position="444"/>
        <end position="458"/>
    </location>
</feature>
<evidence type="ECO:0000256" key="1">
    <source>
        <dbReference type="ARBA" id="ARBA00009456"/>
    </source>
</evidence>
<evidence type="ECO:0000259" key="14">
    <source>
        <dbReference type="PROSITE" id="PS51236"/>
    </source>
</evidence>
<dbReference type="GO" id="GO:0016525">
    <property type="term" value="P:negative regulation of angiogenesis"/>
    <property type="evidence" value="ECO:0007669"/>
    <property type="project" value="TreeGrafter"/>
</dbReference>
<dbReference type="Pfam" id="PF07645">
    <property type="entry name" value="EGF_CA"/>
    <property type="match status" value="1"/>
</dbReference>
<dbReference type="PANTHER" id="PTHR10199">
    <property type="entry name" value="THROMBOSPONDIN"/>
    <property type="match status" value="1"/>
</dbReference>
<evidence type="ECO:0000313" key="16">
    <source>
        <dbReference type="Proteomes" id="UP000242450"/>
    </source>
</evidence>
<feature type="repeat" description="TSP type-3" evidence="11">
    <location>
        <begin position="495"/>
        <end position="530"/>
    </location>
</feature>
<dbReference type="FunFam" id="4.10.1080.10:FF:000001">
    <property type="entry name" value="Thrombospondin 3"/>
    <property type="match status" value="1"/>
</dbReference>
<dbReference type="Proteomes" id="UP000242450">
    <property type="component" value="Chromosome 26"/>
</dbReference>
<dbReference type="SMART" id="SM00179">
    <property type="entry name" value="EGF_CA"/>
    <property type="match status" value="2"/>
</dbReference>
<dbReference type="PROSITE" id="PS51236">
    <property type="entry name" value="TSP_CTER"/>
    <property type="match status" value="1"/>
</dbReference>
<feature type="compositionally biased region" description="Acidic residues" evidence="12">
    <location>
        <begin position="470"/>
        <end position="479"/>
    </location>
</feature>
<reference evidence="15 16" key="1">
    <citation type="journal article" date="2018" name="Mol. Genet. Genomics">
        <title>The red deer Cervus elaphus genome CerEla1.0: sequencing, annotating, genes, and chromosomes.</title>
        <authorList>
            <person name="Bana N.A."/>
            <person name="Nyiri A."/>
            <person name="Nagy J."/>
            <person name="Frank K."/>
            <person name="Nagy T."/>
            <person name="Steger V."/>
            <person name="Schiller M."/>
            <person name="Lakatos P."/>
            <person name="Sugar L."/>
            <person name="Horn P."/>
            <person name="Barta E."/>
            <person name="Orosz L."/>
        </authorList>
    </citation>
    <scope>NUCLEOTIDE SEQUENCE [LARGE SCALE GENOMIC DNA]</scope>
    <source>
        <strain evidence="15">Hungarian</strain>
    </source>
</reference>
<dbReference type="PROSITE" id="PS01186">
    <property type="entry name" value="EGF_2"/>
    <property type="match status" value="1"/>
</dbReference>
<keyword evidence="8" id="KW-1015">Disulfide bond</keyword>
<name>A0A212C7R6_CEREH</name>
<feature type="repeat" description="TSP type-3" evidence="11">
    <location>
        <begin position="459"/>
        <end position="494"/>
    </location>
</feature>
<evidence type="ECO:0000256" key="7">
    <source>
        <dbReference type="ARBA" id="ARBA00022889"/>
    </source>
</evidence>
<protein>
    <submittedName>
        <fullName evidence="15">THBS2</fullName>
    </submittedName>
</protein>
<evidence type="ECO:0000256" key="9">
    <source>
        <dbReference type="ARBA" id="ARBA00023180"/>
    </source>
</evidence>
<dbReference type="InterPro" id="IPR001007">
    <property type="entry name" value="VWF_dom"/>
</dbReference>
<dbReference type="Pfam" id="PF05735">
    <property type="entry name" value="TSP_C"/>
    <property type="match status" value="1"/>
</dbReference>
<evidence type="ECO:0000256" key="5">
    <source>
        <dbReference type="ARBA" id="ARBA00022737"/>
    </source>
</evidence>
<dbReference type="FunFam" id="2.10.25.10:FF:000027">
    <property type="entry name" value="Thrombospondin 3"/>
    <property type="match status" value="1"/>
</dbReference>
<dbReference type="SUPFAM" id="SSF49899">
    <property type="entry name" value="Concanavalin A-like lectins/glucanases"/>
    <property type="match status" value="1"/>
</dbReference>
<feature type="compositionally biased region" description="Acidic residues" evidence="12">
    <location>
        <begin position="421"/>
        <end position="440"/>
    </location>
</feature>
<evidence type="ECO:0000256" key="4">
    <source>
        <dbReference type="ARBA" id="ARBA00022729"/>
    </source>
</evidence>
<feature type="repeat" description="TSP type-3" evidence="11">
    <location>
        <begin position="362"/>
        <end position="397"/>
    </location>
</feature>
<sequence>MSAVYPLVFLPSYVSQGLLQNVYLVFENSVEDLLSKKGCQQNQGAEANAISEDTETLHLSPMVTMDHVGRSAERGPEVCEHSCEELGSMIRELSGLHVIVSQLHENLRKVSNDNQFLWELIGGPPKTRNMSACWQDGRFFAENETWVVDSCTKCTCKVSGHGCLSNPCFPGAECSSFPDGSWSCGACPVGFLGNGTHCEDLDECAVVTDVCFATSKAHRCVNTNPGYHCLPCPPRYKGNQPFGVGLEAARTEKQVCEPENPCKDKTHSCHRHAECIYLGHFSDPMYKCECQTGYAGDGLICGEDSDLDGWPNKNLVCATNATYHCIKDNCQLLFNPRQFDYDKDEVGDRCDNCPYVHNPAQIDTDNNGEGDACSVDIDGDDVFNERDNCPYVYNTDQRDTDGDGVGDHCDNCPLVHNPDQTDVDNDLVGDQCDNNEDIDEDGHQNNQDNCPYISNANQADHDHDGQGDACDSDDDNDGVPDDRDNCRLVANPDQEDSDGDGRGDACKDDFDNDSVPDIDDVCPENNAISETDFRNFQMVHLDPKGTTQIDPNWVIRHQGKELVQTANSDPGIAVGFDEFGSVDFSGTFYVNTDRDDDYAGFVFGYQSSSRFYVVMWKQVTQTYWEDQPTRAYGYSGVSLKVVNSTTGTGEHLRNALWHTGNTEGQVRTLWHDPKNIGWKDYTAYRWHLTHRPKTGYIRVLVHEGKQVMADSGPIYDQTYAGGRLGLFVFSQEMVYFSDLKYECRASCLVYIFWAPLAL</sequence>
<evidence type="ECO:0000256" key="11">
    <source>
        <dbReference type="PROSITE-ProRule" id="PRU00634"/>
    </source>
</evidence>
<dbReference type="FunFam" id="2.10.25.10:FF:000070">
    <property type="entry name" value="Thrombospondin 2"/>
    <property type="match status" value="1"/>
</dbReference>
<dbReference type="InterPro" id="IPR000742">
    <property type="entry name" value="EGF"/>
</dbReference>
<dbReference type="Gene3D" id="2.10.25.10">
    <property type="entry name" value="Laminin"/>
    <property type="match status" value="3"/>
</dbReference>
<feature type="domain" description="TSP C-terminal" evidence="14">
    <location>
        <begin position="534"/>
        <end position="748"/>
    </location>
</feature>
<keyword evidence="2 10" id="KW-0245">EGF-like domain</keyword>
<dbReference type="Gene3D" id="4.10.1080.10">
    <property type="entry name" value="TSP type-3 repeat"/>
    <property type="match status" value="2"/>
</dbReference>
<feature type="domain" description="EGF-like" evidence="13">
    <location>
        <begin position="258"/>
        <end position="302"/>
    </location>
</feature>
<dbReference type="InterPro" id="IPR013320">
    <property type="entry name" value="ConA-like_dom_sf"/>
</dbReference>
<dbReference type="InterPro" id="IPR028974">
    <property type="entry name" value="TSP_type-3_rpt"/>
</dbReference>
<comment type="similarity">
    <text evidence="1">Belongs to the thrombospondin family.</text>
</comment>
<dbReference type="GO" id="GO:0005576">
    <property type="term" value="C:extracellular region"/>
    <property type="evidence" value="ECO:0007669"/>
    <property type="project" value="InterPro"/>
</dbReference>
<evidence type="ECO:0000256" key="10">
    <source>
        <dbReference type="PROSITE-ProRule" id="PRU00076"/>
    </source>
</evidence>
<dbReference type="PANTHER" id="PTHR10199:SF10">
    <property type="entry name" value="THROMBOSPONDIN-2"/>
    <property type="match status" value="1"/>
</dbReference>
<organism evidence="15 16">
    <name type="scientific">Cervus elaphus hippelaphus</name>
    <name type="common">European red deer</name>
    <dbReference type="NCBI Taxonomy" id="46360"/>
    <lineage>
        <taxon>Eukaryota</taxon>
        <taxon>Metazoa</taxon>
        <taxon>Chordata</taxon>
        <taxon>Craniata</taxon>
        <taxon>Vertebrata</taxon>
        <taxon>Euteleostomi</taxon>
        <taxon>Mammalia</taxon>
        <taxon>Eutheria</taxon>
        <taxon>Laurasiatheria</taxon>
        <taxon>Artiodactyla</taxon>
        <taxon>Ruminantia</taxon>
        <taxon>Pecora</taxon>
        <taxon>Cervidae</taxon>
        <taxon>Cervinae</taxon>
        <taxon>Cervus</taxon>
    </lineage>
</organism>
<evidence type="ECO:0000259" key="13">
    <source>
        <dbReference type="PROSITE" id="PS50026"/>
    </source>
</evidence>
<keyword evidence="16" id="KW-1185">Reference proteome</keyword>
<evidence type="ECO:0000256" key="6">
    <source>
        <dbReference type="ARBA" id="ARBA00022837"/>
    </source>
</evidence>
<keyword evidence="7" id="KW-0130">Cell adhesion</keyword>
<keyword evidence="9" id="KW-0325">Glycoprotein</keyword>
<keyword evidence="6 11" id="KW-0106">Calcium</keyword>
<dbReference type="EMBL" id="MKHE01000026">
    <property type="protein sequence ID" value="OWK02018.1"/>
    <property type="molecule type" value="Genomic_DNA"/>
</dbReference>
<dbReference type="FunFam" id="2.60.120.200:FF:000009">
    <property type="entry name" value="Thrombospondin 1"/>
    <property type="match status" value="1"/>
</dbReference>
<dbReference type="GO" id="GO:0005509">
    <property type="term" value="F:calcium ion binding"/>
    <property type="evidence" value="ECO:0007669"/>
    <property type="project" value="UniProtKB-UniRule"/>
</dbReference>
<dbReference type="GO" id="GO:0007155">
    <property type="term" value="P:cell adhesion"/>
    <property type="evidence" value="ECO:0007669"/>
    <property type="project" value="UniProtKB-KW"/>
</dbReference>
<dbReference type="Pfam" id="PF02412">
    <property type="entry name" value="TSP_3"/>
    <property type="match status" value="6"/>
</dbReference>
<dbReference type="FunFam" id="2.10.25.10:FF:000025">
    <property type="entry name" value="Thrombospondin 3"/>
    <property type="match status" value="1"/>
</dbReference>
<evidence type="ECO:0000256" key="8">
    <source>
        <dbReference type="ARBA" id="ARBA00023157"/>
    </source>
</evidence>
<comment type="caution">
    <text evidence="15">The sequence shown here is derived from an EMBL/GenBank/DDBJ whole genome shotgun (WGS) entry which is preliminary data.</text>
</comment>
<keyword evidence="3" id="KW-0358">Heparin-binding</keyword>
<dbReference type="Pfam" id="PF12947">
    <property type="entry name" value="EGF_3"/>
    <property type="match status" value="1"/>
</dbReference>
<keyword evidence="5" id="KW-0677">Repeat</keyword>
<dbReference type="InterPro" id="IPR003367">
    <property type="entry name" value="Thrombospondin_3-like_rpt"/>
</dbReference>
<dbReference type="InterPro" id="IPR001881">
    <property type="entry name" value="EGF-like_Ca-bd_dom"/>
</dbReference>
<dbReference type="AlphaFoldDB" id="A0A212C7R6"/>
<dbReference type="InterPro" id="IPR024731">
    <property type="entry name" value="NELL2-like_EGF"/>
</dbReference>
<dbReference type="InterPro" id="IPR008859">
    <property type="entry name" value="Thrombospondin_C"/>
</dbReference>
<evidence type="ECO:0000256" key="12">
    <source>
        <dbReference type="SAM" id="MobiDB-lite"/>
    </source>
</evidence>
<dbReference type="InterPro" id="IPR049883">
    <property type="entry name" value="NOTCH1_EGF-like"/>
</dbReference>
<accession>A0A212C7R6</accession>